<dbReference type="InterPro" id="IPR007110">
    <property type="entry name" value="Ig-like_dom"/>
</dbReference>
<reference evidence="8" key="1">
    <citation type="submission" date="2025-08" db="UniProtKB">
        <authorList>
            <consortium name="RefSeq"/>
        </authorList>
    </citation>
    <scope>IDENTIFICATION</scope>
    <source>
        <tissue evidence="8">Muscle</tissue>
    </source>
</reference>
<keyword evidence="2 4" id="KW-0472">Membrane</keyword>
<feature type="domain" description="Ig-like" evidence="6">
    <location>
        <begin position="34"/>
        <end position="133"/>
    </location>
</feature>
<dbReference type="InterPro" id="IPR013783">
    <property type="entry name" value="Ig-like_fold"/>
</dbReference>
<dbReference type="InterPro" id="IPR003598">
    <property type="entry name" value="Ig_sub2"/>
</dbReference>
<dbReference type="Pfam" id="PF08205">
    <property type="entry name" value="C2-set_2"/>
    <property type="match status" value="1"/>
</dbReference>
<keyword evidence="3" id="KW-1015">Disulfide bond</keyword>
<dbReference type="InterPro" id="IPR003599">
    <property type="entry name" value="Ig_sub"/>
</dbReference>
<dbReference type="SUPFAM" id="SSF48726">
    <property type="entry name" value="Immunoglobulin"/>
    <property type="match status" value="5"/>
</dbReference>
<keyword evidence="4" id="KW-0812">Transmembrane</keyword>
<dbReference type="PANTHER" id="PTHR23278">
    <property type="entry name" value="SIDESTEP PROTEIN"/>
    <property type="match status" value="1"/>
</dbReference>
<dbReference type="InterPro" id="IPR036179">
    <property type="entry name" value="Ig-like_dom_sf"/>
</dbReference>
<dbReference type="InterPro" id="IPR013162">
    <property type="entry name" value="CD80_C2-set"/>
</dbReference>
<feature type="chain" id="PRO_5045311798" evidence="5">
    <location>
        <begin position="27"/>
        <end position="774"/>
    </location>
</feature>
<feature type="transmembrane region" description="Helical" evidence="4">
    <location>
        <begin position="643"/>
        <end position="665"/>
    </location>
</feature>
<name>A0ABM1BG16_LIMPO</name>
<dbReference type="SMART" id="SM00409">
    <property type="entry name" value="IG"/>
    <property type="match status" value="3"/>
</dbReference>
<dbReference type="PROSITE" id="PS50835">
    <property type="entry name" value="IG_LIKE"/>
    <property type="match status" value="5"/>
</dbReference>
<feature type="domain" description="Ig-like" evidence="6">
    <location>
        <begin position="343"/>
        <end position="433"/>
    </location>
</feature>
<dbReference type="CDD" id="cd00096">
    <property type="entry name" value="Ig"/>
    <property type="match status" value="1"/>
</dbReference>
<accession>A0ABM1BG16</accession>
<protein>
    <submittedName>
        <fullName evidence="8">B-cell receptor CD22-like</fullName>
    </submittedName>
</protein>
<keyword evidence="7" id="KW-1185">Reference proteome</keyword>
<proteinExistence type="predicted"/>
<evidence type="ECO:0000256" key="2">
    <source>
        <dbReference type="ARBA" id="ARBA00023136"/>
    </source>
</evidence>
<dbReference type="GeneID" id="106465599"/>
<dbReference type="SUPFAM" id="SSF49265">
    <property type="entry name" value="Fibronectin type III"/>
    <property type="match status" value="1"/>
</dbReference>
<feature type="domain" description="Ig-like" evidence="6">
    <location>
        <begin position="440"/>
        <end position="529"/>
    </location>
</feature>
<gene>
    <name evidence="8" type="primary">LOC106465599</name>
</gene>
<organism evidence="7 8">
    <name type="scientific">Limulus polyphemus</name>
    <name type="common">Atlantic horseshoe crab</name>
    <dbReference type="NCBI Taxonomy" id="6850"/>
    <lineage>
        <taxon>Eukaryota</taxon>
        <taxon>Metazoa</taxon>
        <taxon>Ecdysozoa</taxon>
        <taxon>Arthropoda</taxon>
        <taxon>Chelicerata</taxon>
        <taxon>Merostomata</taxon>
        <taxon>Xiphosura</taxon>
        <taxon>Limulidae</taxon>
        <taxon>Limulus</taxon>
    </lineage>
</organism>
<dbReference type="Proteomes" id="UP000694941">
    <property type="component" value="Unplaced"/>
</dbReference>
<dbReference type="RefSeq" id="XP_013781286.2">
    <property type="nucleotide sequence ID" value="XM_013925832.2"/>
</dbReference>
<keyword evidence="4" id="KW-1133">Transmembrane helix</keyword>
<evidence type="ECO:0000256" key="1">
    <source>
        <dbReference type="ARBA" id="ARBA00004167"/>
    </source>
</evidence>
<sequence length="774" mass="85628">MTILIGSFVRVLSTLTMTIHFSGARANVIEGLAGGKVELPCNMTSTPVDDKAVLVLWYKDKVLIPVYTFDARTGPLWQGRHSSSDHLAGRAYLTTVDRPAKLIIEPLMLQDDGSYRCRVDFNRTRTRYTDSILKVIVLPSKPLIKDESGDVLESLIGPYNEGESLKLTCEVTGGIPVPSVSWWRETILLDDTATRKRIGPIVNELTIPILKRHHLMATFSCVTSNNNISDHLSTVVTVDMNFRPLVVEIVRSSEPFSAESPAQVKCWTAGSRPPAVIEWFKGNRQLKTASSNISSHGNVTISLLAFIPSVTDDEKPLSCSAMNPLIPDSTLTDTQTLDVRYKPQLSIIMTSRPDSFTAKEGEDVTLNCNIKAKPSITTVSWILEGQDLYSNLSAGVLIRNQTLLLASVDRSQSGIYKCTATNTEGRGESVPFNLRIQYAPRCKDKQTLVFGTTRHKPVEVPCEVEADPPEVTFKWIFNNSRESLDVVTFHNFLLKSVATYIPRTKFDYGTLLCWASNTVGTQSYPCVFSVIPAGPPEKPRDCKVWNVTVNSVEITCKQGYNGGLKQHFVMEVHDENLHSLRANLTSSNPVFLLRGLDDGSMLKLVIYAVNVEGKSDRSIITINTIADWVGSAGNEWNVTSGPLLLIVGASMIVLLVIGLSLLLVLNIRSRKQGRPKTTTKNIIELQAVEEEDGSFFTKDSGNWLAPSLQNNISPCNKEDLLNIQSDGHCSRYLSESSALHSQVENKQTVKSSSIHCVRHRDSSYDRRGILLSEV</sequence>
<dbReference type="InterPro" id="IPR036116">
    <property type="entry name" value="FN3_sf"/>
</dbReference>
<comment type="subcellular location">
    <subcellularLocation>
        <location evidence="1">Membrane</location>
        <topology evidence="1">Single-pass membrane protein</topology>
    </subcellularLocation>
</comment>
<feature type="domain" description="Ig-like" evidence="6">
    <location>
        <begin position="142"/>
        <end position="237"/>
    </location>
</feature>
<dbReference type="PANTHER" id="PTHR23278:SF19">
    <property type="entry name" value="OBSCURIN"/>
    <property type="match status" value="1"/>
</dbReference>
<evidence type="ECO:0000313" key="7">
    <source>
        <dbReference type="Proteomes" id="UP000694941"/>
    </source>
</evidence>
<evidence type="ECO:0000259" key="6">
    <source>
        <dbReference type="PROSITE" id="PS50835"/>
    </source>
</evidence>
<feature type="domain" description="Ig-like" evidence="6">
    <location>
        <begin position="244"/>
        <end position="338"/>
    </location>
</feature>
<evidence type="ECO:0000313" key="8">
    <source>
        <dbReference type="RefSeq" id="XP_013781286.2"/>
    </source>
</evidence>
<dbReference type="SMART" id="SM00408">
    <property type="entry name" value="IGc2"/>
    <property type="match status" value="2"/>
</dbReference>
<dbReference type="Gene3D" id="2.60.40.10">
    <property type="entry name" value="Immunoglobulins"/>
    <property type="match status" value="6"/>
</dbReference>
<evidence type="ECO:0000256" key="5">
    <source>
        <dbReference type="SAM" id="SignalP"/>
    </source>
</evidence>
<feature type="signal peptide" evidence="5">
    <location>
        <begin position="1"/>
        <end position="26"/>
    </location>
</feature>
<keyword evidence="5" id="KW-0732">Signal</keyword>
<dbReference type="Pfam" id="PF13927">
    <property type="entry name" value="Ig_3"/>
    <property type="match status" value="1"/>
</dbReference>
<evidence type="ECO:0000256" key="4">
    <source>
        <dbReference type="SAM" id="Phobius"/>
    </source>
</evidence>
<evidence type="ECO:0000256" key="3">
    <source>
        <dbReference type="ARBA" id="ARBA00023157"/>
    </source>
</evidence>